<keyword evidence="4 7" id="KW-0812">Transmembrane</keyword>
<reference evidence="10" key="1">
    <citation type="submission" date="2018-08" db="EMBL/GenBank/DDBJ databases">
        <authorList>
            <person name="Chevrot R."/>
        </authorList>
    </citation>
    <scope>NUCLEOTIDE SEQUENCE [LARGE SCALE GENOMIC DNA]</scope>
</reference>
<dbReference type="GO" id="GO:0005886">
    <property type="term" value="C:plasma membrane"/>
    <property type="evidence" value="ECO:0007669"/>
    <property type="project" value="UniProtKB-SubCell"/>
</dbReference>
<evidence type="ECO:0000313" key="9">
    <source>
        <dbReference type="EMBL" id="SYX85682.1"/>
    </source>
</evidence>
<dbReference type="Gene3D" id="1.20.1250.20">
    <property type="entry name" value="MFS general substrate transporter like domains"/>
    <property type="match status" value="1"/>
</dbReference>
<dbReference type="Pfam" id="PF07690">
    <property type="entry name" value="MFS_1"/>
    <property type="match status" value="1"/>
</dbReference>
<feature type="transmembrane region" description="Helical" evidence="7">
    <location>
        <begin position="141"/>
        <end position="164"/>
    </location>
</feature>
<comment type="subcellular location">
    <subcellularLocation>
        <location evidence="1">Cell membrane</location>
        <topology evidence="1">Multi-pass membrane protein</topology>
    </subcellularLocation>
</comment>
<feature type="transmembrane region" description="Helical" evidence="7">
    <location>
        <begin position="108"/>
        <end position="129"/>
    </location>
</feature>
<evidence type="ECO:0000256" key="6">
    <source>
        <dbReference type="ARBA" id="ARBA00023136"/>
    </source>
</evidence>
<evidence type="ECO:0000256" key="2">
    <source>
        <dbReference type="ARBA" id="ARBA00022448"/>
    </source>
</evidence>
<feature type="transmembrane region" description="Helical" evidence="7">
    <location>
        <begin position="252"/>
        <end position="273"/>
    </location>
</feature>
<feature type="transmembrane region" description="Helical" evidence="7">
    <location>
        <begin position="52"/>
        <end position="71"/>
    </location>
</feature>
<feature type="domain" description="Major facilitator superfamily (MFS) profile" evidence="8">
    <location>
        <begin position="17"/>
        <end position="396"/>
    </location>
</feature>
<dbReference type="InterPro" id="IPR050189">
    <property type="entry name" value="MFS_Efflux_Transporters"/>
</dbReference>
<dbReference type="EMBL" id="LS992241">
    <property type="protein sequence ID" value="SYX85682.1"/>
    <property type="molecule type" value="Genomic_DNA"/>
</dbReference>
<evidence type="ECO:0000256" key="7">
    <source>
        <dbReference type="SAM" id="Phobius"/>
    </source>
</evidence>
<keyword evidence="3" id="KW-1003">Cell membrane</keyword>
<dbReference type="InterPro" id="IPR036259">
    <property type="entry name" value="MFS_trans_sf"/>
</dbReference>
<dbReference type="RefSeq" id="WP_138187530.1">
    <property type="nucleotide sequence ID" value="NZ_LS992241.1"/>
</dbReference>
<accession>A0A383RGG7</accession>
<proteinExistence type="predicted"/>
<name>A0A383RGG7_PAEAL</name>
<dbReference type="PANTHER" id="PTHR43124:SF3">
    <property type="entry name" value="CHLORAMPHENICOL EFFLUX PUMP RV0191"/>
    <property type="match status" value="1"/>
</dbReference>
<keyword evidence="2" id="KW-0813">Transport</keyword>
<feature type="transmembrane region" description="Helical" evidence="7">
    <location>
        <begin position="20"/>
        <end position="40"/>
    </location>
</feature>
<evidence type="ECO:0000256" key="5">
    <source>
        <dbReference type="ARBA" id="ARBA00022989"/>
    </source>
</evidence>
<feature type="transmembrane region" description="Helical" evidence="7">
    <location>
        <begin position="343"/>
        <end position="365"/>
    </location>
</feature>
<feature type="transmembrane region" description="Helical" evidence="7">
    <location>
        <begin position="170"/>
        <end position="190"/>
    </location>
</feature>
<dbReference type="SUPFAM" id="SSF103473">
    <property type="entry name" value="MFS general substrate transporter"/>
    <property type="match status" value="1"/>
</dbReference>
<dbReference type="InterPro" id="IPR011701">
    <property type="entry name" value="MFS"/>
</dbReference>
<gene>
    <name evidence="9" type="primary">yceJ</name>
    <name evidence="9" type="ORF">PBLR_14104</name>
</gene>
<evidence type="ECO:0000256" key="1">
    <source>
        <dbReference type="ARBA" id="ARBA00004651"/>
    </source>
</evidence>
<keyword evidence="6 7" id="KW-0472">Membrane</keyword>
<feature type="transmembrane region" description="Helical" evidence="7">
    <location>
        <begin position="221"/>
        <end position="240"/>
    </location>
</feature>
<feature type="transmembrane region" description="Helical" evidence="7">
    <location>
        <begin position="371"/>
        <end position="389"/>
    </location>
</feature>
<dbReference type="AlphaFoldDB" id="A0A383RGG7"/>
<keyword evidence="5 7" id="KW-1133">Transmembrane helix</keyword>
<dbReference type="PANTHER" id="PTHR43124">
    <property type="entry name" value="PURINE EFFLUX PUMP PBUE"/>
    <property type="match status" value="1"/>
</dbReference>
<dbReference type="CDD" id="cd17324">
    <property type="entry name" value="MFS_NepI_like"/>
    <property type="match status" value="1"/>
</dbReference>
<dbReference type="Proteomes" id="UP000304148">
    <property type="component" value="Chromosome"/>
</dbReference>
<feature type="transmembrane region" description="Helical" evidence="7">
    <location>
        <begin position="285"/>
        <end position="305"/>
    </location>
</feature>
<feature type="transmembrane region" description="Helical" evidence="7">
    <location>
        <begin position="83"/>
        <end position="102"/>
    </location>
</feature>
<dbReference type="InterPro" id="IPR020846">
    <property type="entry name" value="MFS_dom"/>
</dbReference>
<dbReference type="PROSITE" id="PS50850">
    <property type="entry name" value="MFS"/>
    <property type="match status" value="1"/>
</dbReference>
<evidence type="ECO:0000256" key="3">
    <source>
        <dbReference type="ARBA" id="ARBA00022475"/>
    </source>
</evidence>
<organism evidence="9 10">
    <name type="scientific">Paenibacillus alvei</name>
    <name type="common">Bacillus alvei</name>
    <dbReference type="NCBI Taxonomy" id="44250"/>
    <lineage>
        <taxon>Bacteria</taxon>
        <taxon>Bacillati</taxon>
        <taxon>Bacillota</taxon>
        <taxon>Bacilli</taxon>
        <taxon>Bacillales</taxon>
        <taxon>Paenibacillaceae</taxon>
        <taxon>Paenibacillus</taxon>
    </lineage>
</organism>
<sequence>MSNTMNQPHAASSFRPIMSLFFATMFIIGTDTFIVSPMLPTLREVLHISVEQSGWLISAYALGYALFALIAGPISDGLDRKSCLLGGMLGFSLFTALCGSTTSFSLLFAYRALAGISAAIASPQIWASIPQLVAPHKIVKAMGAATAGLAVSQCLGVPLGSLLAASSWRLPFYAIGVTALLITIILALKLPSIPPATKQRSSLSSLGRQYRALFSRRSTTFAFLGYFLYQLGTFSTFSYLGNWLADDFSLTVQQTGLFILGFGIGNLFGSILVSRVERTLGIRRIVTYSLLGMIAMYVIVMTSQLIAFISIAYALLALCGGMLFPLLMGTLQKDQPNARGTVSALANSTMYFATMLGSVLAGVLYARVAGFASIVVVAMLCYTASLFIFRSLLHSPQPINSQAAMQQK</sequence>
<protein>
    <submittedName>
        <fullName evidence="9">Putative carbohydrate transporter (Possibly exporter)</fullName>
    </submittedName>
</protein>
<evidence type="ECO:0000259" key="8">
    <source>
        <dbReference type="PROSITE" id="PS50850"/>
    </source>
</evidence>
<evidence type="ECO:0000313" key="10">
    <source>
        <dbReference type="Proteomes" id="UP000304148"/>
    </source>
</evidence>
<feature type="transmembrane region" description="Helical" evidence="7">
    <location>
        <begin position="311"/>
        <end position="331"/>
    </location>
</feature>
<dbReference type="GO" id="GO:0022857">
    <property type="term" value="F:transmembrane transporter activity"/>
    <property type="evidence" value="ECO:0007669"/>
    <property type="project" value="InterPro"/>
</dbReference>
<evidence type="ECO:0000256" key="4">
    <source>
        <dbReference type="ARBA" id="ARBA00022692"/>
    </source>
</evidence>